<evidence type="ECO:0000313" key="2">
    <source>
        <dbReference type="Proteomes" id="UP000287651"/>
    </source>
</evidence>
<dbReference type="AlphaFoldDB" id="A0A426XDP1"/>
<dbReference type="EMBL" id="AMZH03022105">
    <property type="protein sequence ID" value="RRT37598.1"/>
    <property type="molecule type" value="Genomic_DNA"/>
</dbReference>
<proteinExistence type="predicted"/>
<gene>
    <name evidence="1" type="ORF">B296_00055626</name>
</gene>
<sequence length="51" mass="5758">MLICARTANDLGTMQENAQMWLSAITVVFQAHDNEENAQLLVTFCDKKKKS</sequence>
<organism evidence="1 2">
    <name type="scientific">Ensete ventricosum</name>
    <name type="common">Abyssinian banana</name>
    <name type="synonym">Musa ensete</name>
    <dbReference type="NCBI Taxonomy" id="4639"/>
    <lineage>
        <taxon>Eukaryota</taxon>
        <taxon>Viridiplantae</taxon>
        <taxon>Streptophyta</taxon>
        <taxon>Embryophyta</taxon>
        <taxon>Tracheophyta</taxon>
        <taxon>Spermatophyta</taxon>
        <taxon>Magnoliopsida</taxon>
        <taxon>Liliopsida</taxon>
        <taxon>Zingiberales</taxon>
        <taxon>Musaceae</taxon>
        <taxon>Ensete</taxon>
    </lineage>
</organism>
<protein>
    <submittedName>
        <fullName evidence="1">Uncharacterized protein</fullName>
    </submittedName>
</protein>
<accession>A0A426XDP1</accession>
<comment type="caution">
    <text evidence="1">The sequence shown here is derived from an EMBL/GenBank/DDBJ whole genome shotgun (WGS) entry which is preliminary data.</text>
</comment>
<evidence type="ECO:0000313" key="1">
    <source>
        <dbReference type="EMBL" id="RRT37598.1"/>
    </source>
</evidence>
<reference evidence="1 2" key="1">
    <citation type="journal article" date="2014" name="Agronomy (Basel)">
        <title>A Draft Genome Sequence for Ensete ventricosum, the Drought-Tolerant Tree Against Hunger.</title>
        <authorList>
            <person name="Harrison J."/>
            <person name="Moore K.A."/>
            <person name="Paszkiewicz K."/>
            <person name="Jones T."/>
            <person name="Grant M."/>
            <person name="Ambacheew D."/>
            <person name="Muzemil S."/>
            <person name="Studholme D.J."/>
        </authorList>
    </citation>
    <scope>NUCLEOTIDE SEQUENCE [LARGE SCALE GENOMIC DNA]</scope>
</reference>
<dbReference type="Proteomes" id="UP000287651">
    <property type="component" value="Unassembled WGS sequence"/>
</dbReference>
<name>A0A426XDP1_ENSVE</name>